<dbReference type="PROSITE" id="PS00600">
    <property type="entry name" value="AA_TRANSFER_CLASS_3"/>
    <property type="match status" value="1"/>
</dbReference>
<dbReference type="InterPro" id="IPR015424">
    <property type="entry name" value="PyrdxlP-dep_Trfase"/>
</dbReference>
<keyword evidence="2 3" id="KW-0663">Pyridoxal phosphate</keyword>
<dbReference type="GO" id="GO:0005829">
    <property type="term" value="C:cytosol"/>
    <property type="evidence" value="ECO:0007669"/>
    <property type="project" value="TreeGrafter"/>
</dbReference>
<proteinExistence type="inferred from homology"/>
<dbReference type="InterPro" id="IPR015421">
    <property type="entry name" value="PyrdxlP-dep_Trfase_major"/>
</dbReference>
<evidence type="ECO:0000313" key="4">
    <source>
        <dbReference type="EMBL" id="QGU07985.1"/>
    </source>
</evidence>
<keyword evidence="4" id="KW-0808">Transferase</keyword>
<evidence type="ECO:0000256" key="3">
    <source>
        <dbReference type="RuleBase" id="RU003560"/>
    </source>
</evidence>
<dbReference type="SUPFAM" id="SSF53383">
    <property type="entry name" value="PLP-dependent transferases"/>
    <property type="match status" value="1"/>
</dbReference>
<keyword evidence="5" id="KW-1185">Reference proteome</keyword>
<evidence type="ECO:0000256" key="1">
    <source>
        <dbReference type="ARBA" id="ARBA00008954"/>
    </source>
</evidence>
<dbReference type="PANTHER" id="PTHR43094:SF1">
    <property type="entry name" value="AMINOTRANSFERASE CLASS-III"/>
    <property type="match status" value="1"/>
</dbReference>
<dbReference type="NCBIfam" id="NF004718">
    <property type="entry name" value="PRK06062.1"/>
    <property type="match status" value="1"/>
</dbReference>
<dbReference type="Proteomes" id="UP000424462">
    <property type="component" value="Chromosome"/>
</dbReference>
<sequence length="458" mass="50807">MRRKFEKHMKHTDPERGRQIAENDRKHVFHSWSAQDKINPLPIAYAEGSTFYDYEGKGYLDFNSQMVNANLGHGHPKLIQAIKDQADRLATIAPGFAEETRTELARLIAEAAPGDLNYVFFTNGGADAVEHAVRMARIHTGRQKIMSAYRSYHGATNLAMTLTGEPRRWPTPAGDPGVVHFFGPYTYRSPFWSETPEQETERALAHLEEQIILEGAGTIAAILMEPVVGGNGVLIPPPGYLKGLKALCEKYGILYIADEVMIGFGRMGTMFAVEAFDVEPDLLTFAKGSNSGYVPLGGVIINEAIRDTFAQTSYPGGLTYSGHPLACAPGVATFEVFREDNLLDHINDLAERVIKPALEEMKEKHACVGDVRGMGMFWAIELVKDKETREPLVPFAPKPEENQPMVEYTAACKERGLWPHTHFNRTHIAPPLTITEEDLVRGLGIIDEALGEIDKYAN</sequence>
<organism evidence="4 5">
    <name type="scientific">Corynebacterium occultum</name>
    <dbReference type="NCBI Taxonomy" id="2675219"/>
    <lineage>
        <taxon>Bacteria</taxon>
        <taxon>Bacillati</taxon>
        <taxon>Actinomycetota</taxon>
        <taxon>Actinomycetes</taxon>
        <taxon>Mycobacteriales</taxon>
        <taxon>Corynebacteriaceae</taxon>
        <taxon>Corynebacterium</taxon>
    </lineage>
</organism>
<evidence type="ECO:0000313" key="5">
    <source>
        <dbReference type="Proteomes" id="UP000424462"/>
    </source>
</evidence>
<dbReference type="PANTHER" id="PTHR43094">
    <property type="entry name" value="AMINOTRANSFERASE"/>
    <property type="match status" value="1"/>
</dbReference>
<dbReference type="GO" id="GO:0030170">
    <property type="term" value="F:pyridoxal phosphate binding"/>
    <property type="evidence" value="ECO:0007669"/>
    <property type="project" value="InterPro"/>
</dbReference>
<dbReference type="InterPro" id="IPR049704">
    <property type="entry name" value="Aminotrans_3_PPA_site"/>
</dbReference>
<gene>
    <name evidence="4" type="primary">davT2</name>
    <name evidence="4" type="ORF">COCCU_10330</name>
</gene>
<dbReference type="Gene3D" id="3.40.640.10">
    <property type="entry name" value="Type I PLP-dependent aspartate aminotransferase-like (Major domain)"/>
    <property type="match status" value="1"/>
</dbReference>
<dbReference type="KEGG" id="cok:COCCU_10330"/>
<name>A0A6B8W9N4_9CORY</name>
<dbReference type="Pfam" id="PF00202">
    <property type="entry name" value="Aminotran_3"/>
    <property type="match status" value="1"/>
</dbReference>
<dbReference type="EC" id="2.6.1.48" evidence="4"/>
<protein>
    <submittedName>
        <fullName evidence="4">5-aminovalerate aminotransferase DavT</fullName>
        <ecNumber evidence="4">2.6.1.48</ecNumber>
    </submittedName>
</protein>
<keyword evidence="4" id="KW-0032">Aminotransferase</keyword>
<dbReference type="EMBL" id="CP046455">
    <property type="protein sequence ID" value="QGU07985.1"/>
    <property type="molecule type" value="Genomic_DNA"/>
</dbReference>
<dbReference type="GO" id="GO:0047589">
    <property type="term" value="F:5-aminovalerate transaminase activity"/>
    <property type="evidence" value="ECO:0007669"/>
    <property type="project" value="UniProtKB-EC"/>
</dbReference>
<dbReference type="InterPro" id="IPR015422">
    <property type="entry name" value="PyrdxlP-dep_Trfase_small"/>
</dbReference>
<reference evidence="4 5" key="1">
    <citation type="submission" date="2019-11" db="EMBL/GenBank/DDBJ databases">
        <title>Complete genome sequence of Corynebacterium kalinowskii 1959, a novel Corynebacterium species isolated from soil of a small paddock in Vilsendorf, Germany.</title>
        <authorList>
            <person name="Schaffert L."/>
            <person name="Ruwe M."/>
            <person name="Milse J."/>
            <person name="Hanuschka K."/>
            <person name="Ortseifen V."/>
            <person name="Droste J."/>
            <person name="Brandt D."/>
            <person name="Schlueter L."/>
            <person name="Kutter Y."/>
            <person name="Vinke S."/>
            <person name="Viehoefer P."/>
            <person name="Jacob L."/>
            <person name="Luebke N.-C."/>
            <person name="Schulte-Berndt E."/>
            <person name="Hain C."/>
            <person name="Linder M."/>
            <person name="Schmidt P."/>
            <person name="Wollenschlaeger L."/>
            <person name="Luttermann T."/>
            <person name="Thieme E."/>
            <person name="Hassa J."/>
            <person name="Haak M."/>
            <person name="Wittchen M."/>
            <person name="Mentz A."/>
            <person name="Persicke M."/>
            <person name="Busche T."/>
            <person name="Ruckert C."/>
        </authorList>
    </citation>
    <scope>NUCLEOTIDE SEQUENCE [LARGE SCALE GENOMIC DNA]</scope>
    <source>
        <strain evidence="4 5">2039</strain>
    </source>
</reference>
<comment type="similarity">
    <text evidence="1 3">Belongs to the class-III pyridoxal-phosphate-dependent aminotransferase family.</text>
</comment>
<dbReference type="CDD" id="cd00610">
    <property type="entry name" value="OAT_like"/>
    <property type="match status" value="1"/>
</dbReference>
<dbReference type="AlphaFoldDB" id="A0A6B8W9N4"/>
<dbReference type="InterPro" id="IPR005814">
    <property type="entry name" value="Aminotrans_3"/>
</dbReference>
<accession>A0A6B8W9N4</accession>
<dbReference type="Gene3D" id="3.90.1150.10">
    <property type="entry name" value="Aspartate Aminotransferase, domain 1"/>
    <property type="match status" value="1"/>
</dbReference>
<evidence type="ECO:0000256" key="2">
    <source>
        <dbReference type="ARBA" id="ARBA00022898"/>
    </source>
</evidence>